<name>A0A1G6DK69_9HYPH</name>
<evidence type="ECO:0000256" key="1">
    <source>
        <dbReference type="SAM" id="SignalP"/>
    </source>
</evidence>
<dbReference type="STRING" id="665467.SAMN02982931_03523"/>
<organism evidence="3 4">
    <name type="scientific">Bauldia litoralis</name>
    <dbReference type="NCBI Taxonomy" id="665467"/>
    <lineage>
        <taxon>Bacteria</taxon>
        <taxon>Pseudomonadati</taxon>
        <taxon>Pseudomonadota</taxon>
        <taxon>Alphaproteobacteria</taxon>
        <taxon>Hyphomicrobiales</taxon>
        <taxon>Kaistiaceae</taxon>
        <taxon>Bauldia</taxon>
    </lineage>
</organism>
<evidence type="ECO:0000313" key="3">
    <source>
        <dbReference type="EMBL" id="SDB45532.1"/>
    </source>
</evidence>
<reference evidence="3 4" key="1">
    <citation type="submission" date="2016-10" db="EMBL/GenBank/DDBJ databases">
        <authorList>
            <person name="de Groot N.N."/>
        </authorList>
    </citation>
    <scope>NUCLEOTIDE SEQUENCE [LARGE SCALE GENOMIC DNA]</scope>
    <source>
        <strain evidence="3 4">ATCC 35022</strain>
    </source>
</reference>
<dbReference type="Proteomes" id="UP000199071">
    <property type="component" value="Unassembled WGS sequence"/>
</dbReference>
<dbReference type="InterPro" id="IPR032693">
    <property type="entry name" value="YtkA-like_dom"/>
</dbReference>
<keyword evidence="4" id="KW-1185">Reference proteome</keyword>
<sequence length="129" mass="13650">MRVLAFLAGLSAAPALACAPDPDALALTPEATASLVAYATLAPGRLSQPFEMQLVFCGEDAPAIQRVEVSAIMPAHQHGMNYEPVVTALDDGRFSVSGMVFHMPGSWQVQVAAFGDGEPVFYTLEVEAR</sequence>
<evidence type="ECO:0000313" key="4">
    <source>
        <dbReference type="Proteomes" id="UP000199071"/>
    </source>
</evidence>
<feature type="chain" id="PRO_5011637434" evidence="1">
    <location>
        <begin position="18"/>
        <end position="129"/>
    </location>
</feature>
<evidence type="ECO:0000259" key="2">
    <source>
        <dbReference type="Pfam" id="PF13115"/>
    </source>
</evidence>
<feature type="signal peptide" evidence="1">
    <location>
        <begin position="1"/>
        <end position="17"/>
    </location>
</feature>
<dbReference type="Pfam" id="PF13115">
    <property type="entry name" value="YtkA"/>
    <property type="match status" value="1"/>
</dbReference>
<dbReference type="EMBL" id="FMXQ01000007">
    <property type="protein sequence ID" value="SDB45532.1"/>
    <property type="molecule type" value="Genomic_DNA"/>
</dbReference>
<dbReference type="AlphaFoldDB" id="A0A1G6DK69"/>
<accession>A0A1G6DK69</accession>
<feature type="domain" description="YtkA-like" evidence="2">
    <location>
        <begin position="65"/>
        <end position="111"/>
    </location>
</feature>
<keyword evidence="1" id="KW-0732">Signal</keyword>
<gene>
    <name evidence="3" type="ORF">SAMN02982931_03523</name>
</gene>
<protein>
    <submittedName>
        <fullName evidence="3">YtkA-like</fullName>
    </submittedName>
</protein>
<dbReference type="RefSeq" id="WP_090878317.1">
    <property type="nucleotide sequence ID" value="NZ_FMXQ01000007.1"/>
</dbReference>
<proteinExistence type="predicted"/>